<sequence>MKLKTPLLSISSFFSAVLALHSWDSSLPAGSETELLNFTQSLSERTLLDRAIVPDVKREVQIQETNAERFQRGLPPLPPTRRAPGALRPRTSPLPPIPVCRPAPGVTSTVGYIAACYPDGTLLGYMRTSYGRTNFYTHTPSMDQALMVSLPSLPPFSGAIDLRALNAVDSAHPFLGATKGVNSGSFKPGILSYTYVTGVNHVNANTPMQSVGSGRGLSPSESQIWSLDTATLQLKVTWTNDDRSQLYPTPIFYNHRSEGFYLTGDYTTFDRIFQDGQILVDFVYVPVITNDS</sequence>
<dbReference type="Proteomes" id="UP001222325">
    <property type="component" value="Unassembled WGS sequence"/>
</dbReference>
<gene>
    <name evidence="3" type="ORF">B0H15DRAFT_142765</name>
</gene>
<dbReference type="EMBL" id="JARJCN010000015">
    <property type="protein sequence ID" value="KAJ7093826.1"/>
    <property type="molecule type" value="Genomic_DNA"/>
</dbReference>
<feature type="chain" id="PRO_5042145289" evidence="2">
    <location>
        <begin position="20"/>
        <end position="292"/>
    </location>
</feature>
<proteinExistence type="predicted"/>
<feature type="signal peptide" evidence="2">
    <location>
        <begin position="1"/>
        <end position="19"/>
    </location>
</feature>
<accession>A0AAD6UCC8</accession>
<keyword evidence="2" id="KW-0732">Signal</keyword>
<name>A0AAD6UCC8_9AGAR</name>
<dbReference type="AlphaFoldDB" id="A0AAD6UCC8"/>
<comment type="caution">
    <text evidence="3">The sequence shown here is derived from an EMBL/GenBank/DDBJ whole genome shotgun (WGS) entry which is preliminary data.</text>
</comment>
<feature type="region of interest" description="Disordered" evidence="1">
    <location>
        <begin position="71"/>
        <end position="96"/>
    </location>
</feature>
<evidence type="ECO:0000313" key="3">
    <source>
        <dbReference type="EMBL" id="KAJ7093826.1"/>
    </source>
</evidence>
<keyword evidence="4" id="KW-1185">Reference proteome</keyword>
<evidence type="ECO:0000256" key="1">
    <source>
        <dbReference type="SAM" id="MobiDB-lite"/>
    </source>
</evidence>
<evidence type="ECO:0000256" key="2">
    <source>
        <dbReference type="SAM" id="SignalP"/>
    </source>
</evidence>
<evidence type="ECO:0000313" key="4">
    <source>
        <dbReference type="Proteomes" id="UP001222325"/>
    </source>
</evidence>
<protein>
    <submittedName>
        <fullName evidence="3">Uncharacterized protein</fullName>
    </submittedName>
</protein>
<organism evidence="3 4">
    <name type="scientific">Mycena belliarum</name>
    <dbReference type="NCBI Taxonomy" id="1033014"/>
    <lineage>
        <taxon>Eukaryota</taxon>
        <taxon>Fungi</taxon>
        <taxon>Dikarya</taxon>
        <taxon>Basidiomycota</taxon>
        <taxon>Agaricomycotina</taxon>
        <taxon>Agaricomycetes</taxon>
        <taxon>Agaricomycetidae</taxon>
        <taxon>Agaricales</taxon>
        <taxon>Marasmiineae</taxon>
        <taxon>Mycenaceae</taxon>
        <taxon>Mycena</taxon>
    </lineage>
</organism>
<reference evidence="3" key="1">
    <citation type="submission" date="2023-03" db="EMBL/GenBank/DDBJ databases">
        <title>Massive genome expansion in bonnet fungi (Mycena s.s.) driven by repeated elements and novel gene families across ecological guilds.</title>
        <authorList>
            <consortium name="Lawrence Berkeley National Laboratory"/>
            <person name="Harder C.B."/>
            <person name="Miyauchi S."/>
            <person name="Viragh M."/>
            <person name="Kuo A."/>
            <person name="Thoen E."/>
            <person name="Andreopoulos B."/>
            <person name="Lu D."/>
            <person name="Skrede I."/>
            <person name="Drula E."/>
            <person name="Henrissat B."/>
            <person name="Morin E."/>
            <person name="Kohler A."/>
            <person name="Barry K."/>
            <person name="LaButti K."/>
            <person name="Morin E."/>
            <person name="Salamov A."/>
            <person name="Lipzen A."/>
            <person name="Mereny Z."/>
            <person name="Hegedus B."/>
            <person name="Baldrian P."/>
            <person name="Stursova M."/>
            <person name="Weitz H."/>
            <person name="Taylor A."/>
            <person name="Grigoriev I.V."/>
            <person name="Nagy L.G."/>
            <person name="Martin F."/>
            <person name="Kauserud H."/>
        </authorList>
    </citation>
    <scope>NUCLEOTIDE SEQUENCE</scope>
    <source>
        <strain evidence="3">CBHHK173m</strain>
    </source>
</reference>